<proteinExistence type="predicted"/>
<dbReference type="EMBL" id="GGEC01074195">
    <property type="protein sequence ID" value="MBX54679.1"/>
    <property type="molecule type" value="Transcribed_RNA"/>
</dbReference>
<organism evidence="1">
    <name type="scientific">Rhizophora mucronata</name>
    <name type="common">Asiatic mangrove</name>
    <dbReference type="NCBI Taxonomy" id="61149"/>
    <lineage>
        <taxon>Eukaryota</taxon>
        <taxon>Viridiplantae</taxon>
        <taxon>Streptophyta</taxon>
        <taxon>Embryophyta</taxon>
        <taxon>Tracheophyta</taxon>
        <taxon>Spermatophyta</taxon>
        <taxon>Magnoliopsida</taxon>
        <taxon>eudicotyledons</taxon>
        <taxon>Gunneridae</taxon>
        <taxon>Pentapetalae</taxon>
        <taxon>rosids</taxon>
        <taxon>fabids</taxon>
        <taxon>Malpighiales</taxon>
        <taxon>Rhizophoraceae</taxon>
        <taxon>Rhizophora</taxon>
    </lineage>
</organism>
<sequence length="18" mass="2008">MKNRDSFLLSIPSKSPST</sequence>
<dbReference type="AlphaFoldDB" id="A0A2P2PJ35"/>
<accession>A0A2P2PJ35</accession>
<protein>
    <submittedName>
        <fullName evidence="1">Uncharacterized protein</fullName>
    </submittedName>
</protein>
<name>A0A2P2PJ35_RHIMU</name>
<evidence type="ECO:0000313" key="1">
    <source>
        <dbReference type="EMBL" id="MBX54679.1"/>
    </source>
</evidence>
<reference evidence="1" key="1">
    <citation type="submission" date="2018-02" db="EMBL/GenBank/DDBJ databases">
        <title>Rhizophora mucronata_Transcriptome.</title>
        <authorList>
            <person name="Meera S.P."/>
            <person name="Sreeshan A."/>
            <person name="Augustine A."/>
        </authorList>
    </citation>
    <scope>NUCLEOTIDE SEQUENCE</scope>
    <source>
        <tissue evidence="1">Leaf</tissue>
    </source>
</reference>